<dbReference type="RefSeq" id="XP_002910738.1">
    <property type="nucleotide sequence ID" value="XM_002910692.1"/>
</dbReference>
<feature type="region of interest" description="Disordered" evidence="1">
    <location>
        <begin position="1"/>
        <end position="48"/>
    </location>
</feature>
<sequence length="275" mass="30665">MEGRVREGVGRASASKNPSVEARRYDGRGGETSDDPPLAHDTPHKGPYKRTNLVERVLHVATQHQYHHQPQRMDHHNQSTTQHTPPPNSQNKNRVNPKRVVGGMVQGVGRGRCQGGTATVGGGLGKFHTGVVVEVWYKQFRGTAFQRHIVPKKKTTFVQVTSPTSKFTVQPQKHQKSKHHGTYSIDETRRTEKQEQQRNTKKQPNERTATTRDERFPPVVGSDGTFGTRGVMRQVAPTIAPHVFPAQTSRDYLISGGGSYLSSASRFIMNLKAKH</sequence>
<dbReference type="GeneID" id="9378141"/>
<dbReference type="EMBL" id="AACS02000008">
    <property type="protein sequence ID" value="EFI27244.1"/>
    <property type="molecule type" value="Genomic_DNA"/>
</dbReference>
<protein>
    <submittedName>
        <fullName evidence="2">Uncharacterized protein</fullName>
    </submittedName>
</protein>
<comment type="caution">
    <text evidence="2">The sequence shown here is derived from an EMBL/GenBank/DDBJ whole genome shotgun (WGS) entry which is preliminary data.</text>
</comment>
<proteinExistence type="predicted"/>
<dbReference type="Proteomes" id="UP000001861">
    <property type="component" value="Unassembled WGS sequence"/>
</dbReference>
<feature type="compositionally biased region" description="Polar residues" evidence="1">
    <location>
        <begin position="78"/>
        <end position="94"/>
    </location>
</feature>
<feature type="compositionally biased region" description="Basic and acidic residues" evidence="1">
    <location>
        <begin position="186"/>
        <end position="216"/>
    </location>
</feature>
<dbReference type="KEGG" id="cci:CC1G_15072"/>
<evidence type="ECO:0000313" key="3">
    <source>
        <dbReference type="Proteomes" id="UP000001861"/>
    </source>
</evidence>
<dbReference type="HOGENOM" id="CLU_1012000_0_0_1"/>
<gene>
    <name evidence="2" type="ORF">CC1G_15072</name>
</gene>
<accession>D6RP86</accession>
<evidence type="ECO:0000256" key="1">
    <source>
        <dbReference type="SAM" id="MobiDB-lite"/>
    </source>
</evidence>
<feature type="region of interest" description="Disordered" evidence="1">
    <location>
        <begin position="63"/>
        <end position="96"/>
    </location>
</feature>
<feature type="compositionally biased region" description="Polar residues" evidence="1">
    <location>
        <begin position="161"/>
        <end position="172"/>
    </location>
</feature>
<organism evidence="2 3">
    <name type="scientific">Coprinopsis cinerea (strain Okayama-7 / 130 / ATCC MYA-4618 / FGSC 9003)</name>
    <name type="common">Inky cap fungus</name>
    <name type="synonym">Hormographiella aspergillata</name>
    <dbReference type="NCBI Taxonomy" id="240176"/>
    <lineage>
        <taxon>Eukaryota</taxon>
        <taxon>Fungi</taxon>
        <taxon>Dikarya</taxon>
        <taxon>Basidiomycota</taxon>
        <taxon>Agaricomycotina</taxon>
        <taxon>Agaricomycetes</taxon>
        <taxon>Agaricomycetidae</taxon>
        <taxon>Agaricales</taxon>
        <taxon>Agaricineae</taxon>
        <taxon>Psathyrellaceae</taxon>
        <taxon>Coprinopsis</taxon>
    </lineage>
</organism>
<feature type="region of interest" description="Disordered" evidence="1">
    <location>
        <begin position="161"/>
        <end position="228"/>
    </location>
</feature>
<dbReference type="VEuPathDB" id="FungiDB:CC1G_15072"/>
<keyword evidence="3" id="KW-1185">Reference proteome</keyword>
<reference evidence="2 3" key="1">
    <citation type="journal article" date="2010" name="Proc. Natl. Acad. Sci. U.S.A.">
        <title>Insights into evolution of multicellular fungi from the assembled chromosomes of the mushroom Coprinopsis cinerea (Coprinus cinereus).</title>
        <authorList>
            <person name="Stajich J.E."/>
            <person name="Wilke S.K."/>
            <person name="Ahren D."/>
            <person name="Au C.H."/>
            <person name="Birren B.W."/>
            <person name="Borodovsky M."/>
            <person name="Burns C."/>
            <person name="Canback B."/>
            <person name="Casselton L.A."/>
            <person name="Cheng C.K."/>
            <person name="Deng J."/>
            <person name="Dietrich F.S."/>
            <person name="Fargo D.C."/>
            <person name="Farman M.L."/>
            <person name="Gathman A.C."/>
            <person name="Goldberg J."/>
            <person name="Guigo R."/>
            <person name="Hoegger P.J."/>
            <person name="Hooker J.B."/>
            <person name="Huggins A."/>
            <person name="James T.Y."/>
            <person name="Kamada T."/>
            <person name="Kilaru S."/>
            <person name="Kodira C."/>
            <person name="Kues U."/>
            <person name="Kupfer D."/>
            <person name="Kwan H.S."/>
            <person name="Lomsadze A."/>
            <person name="Li W."/>
            <person name="Lilly W.W."/>
            <person name="Ma L.J."/>
            <person name="Mackey A.J."/>
            <person name="Manning G."/>
            <person name="Martin F."/>
            <person name="Muraguchi H."/>
            <person name="Natvig D.O."/>
            <person name="Palmerini H."/>
            <person name="Ramesh M.A."/>
            <person name="Rehmeyer C.J."/>
            <person name="Roe B.A."/>
            <person name="Shenoy N."/>
            <person name="Stanke M."/>
            <person name="Ter-Hovhannisyan V."/>
            <person name="Tunlid A."/>
            <person name="Velagapudi R."/>
            <person name="Vision T.J."/>
            <person name="Zeng Q."/>
            <person name="Zolan M.E."/>
            <person name="Pukkila P.J."/>
        </authorList>
    </citation>
    <scope>NUCLEOTIDE SEQUENCE [LARGE SCALE GENOMIC DNA]</scope>
    <source>
        <strain evidence="3">Okayama-7 / 130 / ATCC MYA-4618 / FGSC 9003</strain>
    </source>
</reference>
<dbReference type="AlphaFoldDB" id="D6RP86"/>
<name>D6RP86_COPC7</name>
<feature type="compositionally biased region" description="Basic and acidic residues" evidence="1">
    <location>
        <begin position="21"/>
        <end position="44"/>
    </location>
</feature>
<dbReference type="InParanoid" id="D6RP86"/>
<evidence type="ECO:0000313" key="2">
    <source>
        <dbReference type="EMBL" id="EFI27244.1"/>
    </source>
</evidence>